<comment type="caution">
    <text evidence="1">The sequence shown here is derived from an EMBL/GenBank/DDBJ whole genome shotgun (WGS) entry which is preliminary data.</text>
</comment>
<dbReference type="InterPro" id="IPR052552">
    <property type="entry name" value="YeaO-like"/>
</dbReference>
<evidence type="ECO:0000313" key="2">
    <source>
        <dbReference type="Proteomes" id="UP001597458"/>
    </source>
</evidence>
<dbReference type="PANTHER" id="PTHR36849:SF1">
    <property type="entry name" value="CYTOPLASMIC PROTEIN"/>
    <property type="match status" value="1"/>
</dbReference>
<proteinExistence type="predicted"/>
<organism evidence="1 2">
    <name type="scientific">Terrilactibacillus laevilacticus</name>
    <dbReference type="NCBI Taxonomy" id="1380157"/>
    <lineage>
        <taxon>Bacteria</taxon>
        <taxon>Bacillati</taxon>
        <taxon>Bacillota</taxon>
        <taxon>Bacilli</taxon>
        <taxon>Bacillales</taxon>
        <taxon>Bacillaceae</taxon>
        <taxon>Terrilactibacillus</taxon>
    </lineage>
</organism>
<dbReference type="RefSeq" id="WP_141191883.1">
    <property type="nucleotide sequence ID" value="NZ_JBHUMR010000013.1"/>
</dbReference>
<gene>
    <name evidence="1" type="ORF">ACFSTF_09610</name>
</gene>
<dbReference type="EMBL" id="JBHUMR010000013">
    <property type="protein sequence ID" value="MFD2617558.1"/>
    <property type="molecule type" value="Genomic_DNA"/>
</dbReference>
<dbReference type="Proteomes" id="UP001597458">
    <property type="component" value="Unassembled WGS sequence"/>
</dbReference>
<accession>A0ABW5PRR1</accession>
<dbReference type="Pfam" id="PF22752">
    <property type="entry name" value="DUF488-N3i"/>
    <property type="match status" value="1"/>
</dbReference>
<name>A0ABW5PRR1_9BACI</name>
<reference evidence="2" key="1">
    <citation type="journal article" date="2019" name="Int. J. Syst. Evol. Microbiol.">
        <title>The Global Catalogue of Microorganisms (GCM) 10K type strain sequencing project: providing services to taxonomists for standard genome sequencing and annotation.</title>
        <authorList>
            <consortium name="The Broad Institute Genomics Platform"/>
            <consortium name="The Broad Institute Genome Sequencing Center for Infectious Disease"/>
            <person name="Wu L."/>
            <person name="Ma J."/>
        </authorList>
    </citation>
    <scope>NUCLEOTIDE SEQUENCE [LARGE SCALE GENOMIC DNA]</scope>
    <source>
        <strain evidence="2">TISTR 2241</strain>
    </source>
</reference>
<sequence>MIQIKRVYESYEPSDGTRILIDRLWPRGVSKEKANLDLWMKDVAPSVSLRKWFNHEESKFKEFKKAYESELSQDREKQECLEKIIALSHQKKVTLVYGAKHPFINHAVVLLNFIQTHFQTDR</sequence>
<protein>
    <submittedName>
        <fullName evidence="1">DUF488 domain-containing protein</fullName>
    </submittedName>
</protein>
<evidence type="ECO:0000313" key="1">
    <source>
        <dbReference type="EMBL" id="MFD2617558.1"/>
    </source>
</evidence>
<keyword evidence="2" id="KW-1185">Reference proteome</keyword>
<dbReference type="PANTHER" id="PTHR36849">
    <property type="entry name" value="CYTOPLASMIC PROTEIN-RELATED"/>
    <property type="match status" value="1"/>
</dbReference>